<proteinExistence type="predicted"/>
<dbReference type="RefSeq" id="WP_111740675.1">
    <property type="nucleotide sequence ID" value="NZ_LR698987.1"/>
</dbReference>
<keyword evidence="1" id="KW-0812">Transmembrane</keyword>
<name>A0A2X4XNT6_9GAMM</name>
<evidence type="ECO:0000313" key="3">
    <source>
        <dbReference type="Proteomes" id="UP000249005"/>
    </source>
</evidence>
<dbReference type="NCBIfam" id="TIGR02106">
    <property type="entry name" value="cyd_oper_ybgT"/>
    <property type="match status" value="1"/>
</dbReference>
<dbReference type="Proteomes" id="UP000249005">
    <property type="component" value="Chromosome 1"/>
</dbReference>
<sequence length="35" mass="4046">MWYFAWSLGTLFACACGIIGAIWYETNNGNKEERE</sequence>
<accession>A0A2X4XNT6</accession>
<keyword evidence="3" id="KW-1185">Reference proteome</keyword>
<keyword evidence="1" id="KW-0472">Membrane</keyword>
<keyword evidence="1" id="KW-1133">Transmembrane helix</keyword>
<protein>
    <submittedName>
        <fullName evidence="2">Predicted outer membrane lipoprotein</fullName>
    </submittedName>
</protein>
<evidence type="ECO:0000313" key="2">
    <source>
        <dbReference type="EMBL" id="SQI41595.1"/>
    </source>
</evidence>
<feature type="transmembrane region" description="Helical" evidence="1">
    <location>
        <begin position="6"/>
        <end position="24"/>
    </location>
</feature>
<evidence type="ECO:0000256" key="1">
    <source>
        <dbReference type="SAM" id="Phobius"/>
    </source>
</evidence>
<dbReference type="KEGG" id="lri:NCTC12151_02186"/>
<dbReference type="InterPro" id="IPR011724">
    <property type="entry name" value="Cyd_oper_YbgT"/>
</dbReference>
<gene>
    <name evidence="2" type="ORF">NCTC12151_02186</name>
</gene>
<organism evidence="2 3">
    <name type="scientific">Leminorella richardii</name>
    <dbReference type="NCBI Taxonomy" id="158841"/>
    <lineage>
        <taxon>Bacteria</taxon>
        <taxon>Pseudomonadati</taxon>
        <taxon>Pseudomonadota</taxon>
        <taxon>Gammaproteobacteria</taxon>
        <taxon>Enterobacterales</taxon>
        <taxon>Budviciaceae</taxon>
        <taxon>Leminorella</taxon>
    </lineage>
</organism>
<dbReference type="EMBL" id="LS483470">
    <property type="protein sequence ID" value="SQI41595.1"/>
    <property type="molecule type" value="Genomic_DNA"/>
</dbReference>
<dbReference type="OrthoDB" id="9806372at2"/>
<dbReference type="AlphaFoldDB" id="A0A2X4XNT6"/>
<dbReference type="Pfam" id="PF08173">
    <property type="entry name" value="YbgT_YccB"/>
    <property type="match status" value="1"/>
</dbReference>
<dbReference type="InterPro" id="IPR012994">
    <property type="entry name" value="YbgT_YccB"/>
</dbReference>
<keyword evidence="2" id="KW-0449">Lipoprotein</keyword>
<reference evidence="2 3" key="1">
    <citation type="submission" date="2018-06" db="EMBL/GenBank/DDBJ databases">
        <authorList>
            <consortium name="Pathogen Informatics"/>
            <person name="Doyle S."/>
        </authorList>
    </citation>
    <scope>NUCLEOTIDE SEQUENCE [LARGE SCALE GENOMIC DNA]</scope>
    <source>
        <strain evidence="2 3">NCTC12151</strain>
    </source>
</reference>